<evidence type="ECO:0000313" key="3">
    <source>
        <dbReference type="Proteomes" id="UP000199126"/>
    </source>
</evidence>
<reference evidence="3" key="1">
    <citation type="submission" date="2016-10" db="EMBL/GenBank/DDBJ databases">
        <authorList>
            <person name="Varghese N."/>
            <person name="Submissions S."/>
        </authorList>
    </citation>
    <scope>NUCLEOTIDE SEQUENCE [LARGE SCALE GENOMIC DNA]</scope>
    <source>
        <strain evidence="3">CGMCC 1.10121</strain>
    </source>
</reference>
<protein>
    <submittedName>
        <fullName evidence="2">Uncharacterized protein</fullName>
    </submittedName>
</protein>
<keyword evidence="3" id="KW-1185">Reference proteome</keyword>
<evidence type="ECO:0000313" key="2">
    <source>
        <dbReference type="EMBL" id="SEP25912.1"/>
    </source>
</evidence>
<proteinExistence type="predicted"/>
<keyword evidence="1" id="KW-1133">Transmembrane helix</keyword>
<keyword evidence="1" id="KW-0472">Membrane</keyword>
<evidence type="ECO:0000256" key="1">
    <source>
        <dbReference type="SAM" id="Phobius"/>
    </source>
</evidence>
<sequence>MTHSTGVELTLLFQASLFGVVATAILVVGTRLAPPEWTDGPEAATRWAAELRPVVCEVRRTLAADGAARYDRLQRRLLPLSTRLDRHAATAPPAVDDELVVCVTELGYGCRAVGMELTRAQRVDWEAPDGEVVVVRSVAEEVLTALDEYEIDDGDDTDCGA</sequence>
<dbReference type="EMBL" id="FODV01000028">
    <property type="protein sequence ID" value="SEP25912.1"/>
    <property type="molecule type" value="Genomic_DNA"/>
</dbReference>
<dbReference type="RefSeq" id="WP_089827790.1">
    <property type="nucleotide sequence ID" value="NZ_FODV01000028.1"/>
</dbReference>
<name>A0A1H8WE19_9EURY</name>
<dbReference type="Proteomes" id="UP000199126">
    <property type="component" value="Unassembled WGS sequence"/>
</dbReference>
<gene>
    <name evidence="2" type="ORF">SAMN04487948_12815</name>
</gene>
<keyword evidence="1" id="KW-0812">Transmembrane</keyword>
<accession>A0A1H8WE19</accession>
<dbReference type="AlphaFoldDB" id="A0A1H8WE19"/>
<organism evidence="2 3">
    <name type="scientific">Halogranum amylolyticum</name>
    <dbReference type="NCBI Taxonomy" id="660520"/>
    <lineage>
        <taxon>Archaea</taxon>
        <taxon>Methanobacteriati</taxon>
        <taxon>Methanobacteriota</taxon>
        <taxon>Stenosarchaea group</taxon>
        <taxon>Halobacteria</taxon>
        <taxon>Halobacteriales</taxon>
        <taxon>Haloferacaceae</taxon>
    </lineage>
</organism>
<feature type="transmembrane region" description="Helical" evidence="1">
    <location>
        <begin position="12"/>
        <end position="33"/>
    </location>
</feature>
<dbReference type="OrthoDB" id="381886at2157"/>